<dbReference type="EMBL" id="CP003985">
    <property type="protein sequence ID" value="AGF76993.1"/>
    <property type="molecule type" value="Genomic_DNA"/>
</dbReference>
<dbReference type="Gene3D" id="3.40.50.1820">
    <property type="entry name" value="alpha/beta hydrolase"/>
    <property type="match status" value="1"/>
</dbReference>
<dbReference type="eggNOG" id="COG1388">
    <property type="taxonomic scope" value="Bacteria"/>
</dbReference>
<evidence type="ECO:0000313" key="3">
    <source>
        <dbReference type="Proteomes" id="UP000011721"/>
    </source>
</evidence>
<protein>
    <submittedName>
        <fullName evidence="2">Uncharacterized protein</fullName>
    </submittedName>
</protein>
<dbReference type="STRING" id="1167006.UWK_00408"/>
<dbReference type="Pfam" id="PF26363">
    <property type="entry name" value="Phospholipase-like"/>
    <property type="match status" value="1"/>
</dbReference>
<dbReference type="InterPro" id="IPR029058">
    <property type="entry name" value="AB_hydrolase_fold"/>
</dbReference>
<dbReference type="RefSeq" id="WP_015402691.1">
    <property type="nucleotide sequence ID" value="NC_020304.1"/>
</dbReference>
<feature type="compositionally biased region" description="Polar residues" evidence="1">
    <location>
        <begin position="809"/>
        <end position="820"/>
    </location>
</feature>
<proteinExistence type="predicted"/>
<gene>
    <name evidence="2" type="ordered locus">UWK_00408</name>
</gene>
<dbReference type="AlphaFoldDB" id="M1P0I1"/>
<evidence type="ECO:0000313" key="2">
    <source>
        <dbReference type="EMBL" id="AGF76993.1"/>
    </source>
</evidence>
<keyword evidence="3" id="KW-1185">Reference proteome</keyword>
<dbReference type="OrthoDB" id="5434970at2"/>
<dbReference type="GO" id="GO:0006629">
    <property type="term" value="P:lipid metabolic process"/>
    <property type="evidence" value="ECO:0007669"/>
    <property type="project" value="InterPro"/>
</dbReference>
<dbReference type="HOGENOM" id="CLU_333933_0_0_7"/>
<organism evidence="2 3">
    <name type="scientific">Desulfocapsa sulfexigens (strain DSM 10523 / SB164P1)</name>
    <dbReference type="NCBI Taxonomy" id="1167006"/>
    <lineage>
        <taxon>Bacteria</taxon>
        <taxon>Pseudomonadati</taxon>
        <taxon>Thermodesulfobacteriota</taxon>
        <taxon>Desulfobulbia</taxon>
        <taxon>Desulfobulbales</taxon>
        <taxon>Desulfocapsaceae</taxon>
        <taxon>Desulfocapsa</taxon>
    </lineage>
</organism>
<evidence type="ECO:0000256" key="1">
    <source>
        <dbReference type="SAM" id="MobiDB-lite"/>
    </source>
</evidence>
<feature type="region of interest" description="Disordered" evidence="1">
    <location>
        <begin position="801"/>
        <end position="822"/>
    </location>
</feature>
<dbReference type="Proteomes" id="UP000011721">
    <property type="component" value="Chromosome"/>
</dbReference>
<dbReference type="SUPFAM" id="SSF53474">
    <property type="entry name" value="alpha/beta-Hydrolases"/>
    <property type="match status" value="1"/>
</dbReference>
<accession>M1P0I1</accession>
<reference evidence="3" key="1">
    <citation type="journal article" date="2013" name="Stand. Genomic Sci.">
        <title>Complete genome sequence of Desulfocapsa sulfexigens, a marine deltaproteobacterium specialized in disproportionating inorganic sulfur compounds.</title>
        <authorList>
            <person name="Finster K.W."/>
            <person name="Kjeldsen K.U."/>
            <person name="Kube M."/>
            <person name="Reinhardt R."/>
            <person name="Mussmann M."/>
            <person name="Amann R."/>
            <person name="Schreiber L."/>
        </authorList>
    </citation>
    <scope>NUCLEOTIDE SEQUENCE [LARGE SCALE GENOMIC DNA]</scope>
    <source>
        <strain evidence="3">DSM 10523 / SB164P1</strain>
    </source>
</reference>
<sequence length="855" mass="89506">MAITIKNDLALSILSYESTDKLAESKLWQEMSSDGWEHLGHSSEFFKNDNIEPPTNGFEAQVFRSPEGEVVIAYTGTNGIDDLDDDALLWLGGKPPQQGSAKELADLIIKSEGIDTLHVTGHSLGGHLAQVVTTFLKEKYSNSVSITGGAFNVPGIGEADEQDPDFYNINGDSDLVHHSGGEHLGGSVIIDSSVSLLRLLTAHSSEELYNEMLSRYPELGEISAKEFASWDSEQQNEFVSSAFNVSQEEMRAIIQQAAVEREAELDLMSSQIALRDAINSGDGLDIAREGAGYLSSLDNRNDVFLNDNNPATEDGFLEQSGEAILNGIEHGIGLGQAIDDGDGWEIAGNSIDLLRDIEGYLDANGGGFFDVEGVGSGATALTIASSGLALAEAIEDGDGWGIASSTTSLLQGVDNYVEGGIGVGGETLAGVGSAIGLAANIASFDDVLESGDALNIAYTTASTVNNAIGVYNAIVGSTNAIASNIPIISIIAIGTQLAMGDVRGAAVTALTTAALCIPVYGWAVAAAIQIVNLVAGGDDPPSATADFALDENGNVIMDVHGDSDMKDSVQAAASPLVAIIQNYKKLGGRVTIDGSLPSLRMEAGKDPEIKYTSEYGGKVVISVADRSRLGLDMRGALYARDRGDRVDDAIKTARDSNGNINFAKVDAALAAMGFSKRGMTYTYGESWTPRIGFTYGNGVFTGGGNANGPQGQHFVAGDKDIKSLPLTPEQRPSQTVGKLLSAVSLQHNFAGASGLLLAMGLGLDVDQACASAFYGQIEHPETNPDYVKPLDAAALERYLTNGNGPYEQQGAQSTDSNSIPPITDEADLQAILSSQIPGLGSTFDPFADQSGVSGF</sequence>
<name>M1P0I1_DESSD</name>
<dbReference type="KEGG" id="dsf:UWK_00408"/>
<dbReference type="CDD" id="cd00741">
    <property type="entry name" value="Lipase"/>
    <property type="match status" value="1"/>
</dbReference>